<feature type="coiled-coil region" evidence="1">
    <location>
        <begin position="619"/>
        <end position="692"/>
    </location>
</feature>
<feature type="coiled-coil region" evidence="1">
    <location>
        <begin position="257"/>
        <end position="284"/>
    </location>
</feature>
<evidence type="ECO:0000313" key="5">
    <source>
        <dbReference type="Proteomes" id="UP000198778"/>
    </source>
</evidence>
<feature type="coiled-coil region" evidence="1">
    <location>
        <begin position="168"/>
        <end position="219"/>
    </location>
</feature>
<protein>
    <submittedName>
        <fullName evidence="4">AAA domain-containing protein</fullName>
    </submittedName>
</protein>
<dbReference type="InterPro" id="IPR038734">
    <property type="entry name" value="YhaN_AAA"/>
</dbReference>
<name>A0A1H0IF74_9BACI</name>
<keyword evidence="5" id="KW-1185">Reference proteome</keyword>
<sequence length="840" mass="97981">MKLLRIQIESFAKWKNQTWELGDATLLFGLNEAGKTTILLFIESVLFGYRTPISDRSAGSLLFDEDGKRWYIERRQGRTKTGEVIVTCNGERMNASDFLNHIDLSAFRHLYRIDLDQLQLMEDGDPEEINRLLFDTSLSGILSLSTRQKELKKNSLDLFKPRGRKTEINVLAKNMDDTKRALDEWSSKLDRYGLLREEKKDIQEKIDIKTKEEQSLQDRKQREELKQLLIPLAGRWKETSNYLQKEEVLPAYAKDSFEQLKKSFQILKEEIAVQEAKIPELQKAKYSQEELTELGSLIESFAKADMYEQQLTDSTNEQERINLEIAELENTIPDDVDMNHIRYSPPLVKRLDDLTEQQRDLKLEEKQLEKRSRETNTLSTGYKWLKFGAVGLYAGGIIALLLGEWVSGIIFALLGTITLLYFIFNIDKNGEKDSNSSSRLSDLQQEWGKLHKEIDNWCDDAGFIYGLDIHTYRYVLESSQKWQELQKKKQKEIKKSQEAAAWITRHKQQASIWTGNGDHSIQEYAQSLKLLYSEALQSLDKRNQDIRKKENLEEVIRELEAKSAKQEEEINNWLLAAGTEDEQNFWKIVERDAELRELKRSAQDTWQQICAVAPNEVLREELIEEIVSEENAENNENIEGKISEVRRELGELYEKKSELAISLKQMEEGGSFAELQQRYEQEKLELTALVKRWAVYETASMLVDDIREVYEKEKQPDVLKEAEAKFTRMTNGDYLHVHVPVEQKHFVVERKDGKTFTPSELSRGTRELLYVALRLALIKEHPALPICIDEALVNMDHPRRHALWEELAEVAENHQVLFFTCHNHIRKEWEKEVKGIVYKL</sequence>
<dbReference type="Gene3D" id="3.40.50.300">
    <property type="entry name" value="P-loop containing nucleotide triphosphate hydrolases"/>
    <property type="match status" value="2"/>
</dbReference>
<evidence type="ECO:0000256" key="1">
    <source>
        <dbReference type="SAM" id="Coils"/>
    </source>
</evidence>
<dbReference type="PANTHER" id="PTHR41259:SF1">
    <property type="entry name" value="DOUBLE-STRAND BREAK REPAIR RAD50 ATPASE, PUTATIVE-RELATED"/>
    <property type="match status" value="1"/>
</dbReference>
<evidence type="ECO:0000313" key="4">
    <source>
        <dbReference type="EMBL" id="SDO29930.1"/>
    </source>
</evidence>
<evidence type="ECO:0000256" key="2">
    <source>
        <dbReference type="SAM" id="Phobius"/>
    </source>
</evidence>
<dbReference type="STRING" id="745820.SAMN04488053_110115"/>
<dbReference type="InterPro" id="IPR027417">
    <property type="entry name" value="P-loop_NTPase"/>
</dbReference>
<dbReference type="RefSeq" id="WP_090843601.1">
    <property type="nucleotide sequence ID" value="NZ_FNIL01000010.1"/>
</dbReference>
<keyword evidence="2" id="KW-0812">Transmembrane</keyword>
<dbReference type="AlphaFoldDB" id="A0A1H0IF74"/>
<gene>
    <name evidence="4" type="ORF">SAMN04488053_110115</name>
</gene>
<dbReference type="PANTHER" id="PTHR41259">
    <property type="entry name" value="DOUBLE-STRAND BREAK REPAIR RAD50 ATPASE, PUTATIVE-RELATED"/>
    <property type="match status" value="1"/>
</dbReference>
<keyword evidence="2" id="KW-0472">Membrane</keyword>
<dbReference type="EMBL" id="FNIL01000010">
    <property type="protein sequence ID" value="SDO29930.1"/>
    <property type="molecule type" value="Genomic_DNA"/>
</dbReference>
<dbReference type="Proteomes" id="UP000198778">
    <property type="component" value="Unassembled WGS sequence"/>
</dbReference>
<feature type="domain" description="YhaN AAA" evidence="3">
    <location>
        <begin position="1"/>
        <end position="185"/>
    </location>
</feature>
<dbReference type="SUPFAM" id="SSF52540">
    <property type="entry name" value="P-loop containing nucleoside triphosphate hydrolases"/>
    <property type="match status" value="1"/>
</dbReference>
<reference evidence="5" key="1">
    <citation type="submission" date="2016-10" db="EMBL/GenBank/DDBJ databases">
        <authorList>
            <person name="Varghese N."/>
            <person name="Submissions S."/>
        </authorList>
    </citation>
    <scope>NUCLEOTIDE SEQUENCE [LARGE SCALE GENOMIC DNA]</scope>
    <source>
        <strain evidence="5">CGMCC 1.10369</strain>
    </source>
</reference>
<feature type="coiled-coil region" evidence="1">
    <location>
        <begin position="542"/>
        <end position="576"/>
    </location>
</feature>
<keyword evidence="2" id="KW-1133">Transmembrane helix</keyword>
<proteinExistence type="predicted"/>
<keyword evidence="1" id="KW-0175">Coiled coil</keyword>
<dbReference type="OrthoDB" id="9764467at2"/>
<organism evidence="4 5">
    <name type="scientific">Alkalicoccus daliensis</name>
    <dbReference type="NCBI Taxonomy" id="745820"/>
    <lineage>
        <taxon>Bacteria</taxon>
        <taxon>Bacillati</taxon>
        <taxon>Bacillota</taxon>
        <taxon>Bacilli</taxon>
        <taxon>Bacillales</taxon>
        <taxon>Bacillaceae</taxon>
        <taxon>Alkalicoccus</taxon>
    </lineage>
</organism>
<dbReference type="Pfam" id="PF13514">
    <property type="entry name" value="AAA_27"/>
    <property type="match status" value="1"/>
</dbReference>
<feature type="transmembrane region" description="Helical" evidence="2">
    <location>
        <begin position="408"/>
        <end position="426"/>
    </location>
</feature>
<feature type="coiled-coil region" evidence="1">
    <location>
        <begin position="311"/>
        <end position="374"/>
    </location>
</feature>
<evidence type="ECO:0000259" key="3">
    <source>
        <dbReference type="Pfam" id="PF13514"/>
    </source>
</evidence>
<accession>A0A1H0IF74</accession>